<feature type="domain" description="Dipeptidylpeptidase IV N-terminal" evidence="16">
    <location>
        <begin position="377"/>
        <end position="749"/>
    </location>
</feature>
<keyword evidence="14" id="KW-0732">Signal</keyword>
<organism evidence="17 18">
    <name type="scientific">Nematostella vectensis</name>
    <name type="common">Starlet sea anemone</name>
    <dbReference type="NCBI Taxonomy" id="45351"/>
    <lineage>
        <taxon>Eukaryota</taxon>
        <taxon>Metazoa</taxon>
        <taxon>Cnidaria</taxon>
        <taxon>Anthozoa</taxon>
        <taxon>Hexacorallia</taxon>
        <taxon>Actiniaria</taxon>
        <taxon>Edwardsiidae</taxon>
        <taxon>Nematostella</taxon>
    </lineage>
</organism>
<keyword evidence="12" id="KW-0175">Coiled coil</keyword>
<evidence type="ECO:0000313" key="17">
    <source>
        <dbReference type="EMBL" id="EDO48902.1"/>
    </source>
</evidence>
<evidence type="ECO:0000256" key="8">
    <source>
        <dbReference type="ARBA" id="ARBA00022989"/>
    </source>
</evidence>
<evidence type="ECO:0000256" key="12">
    <source>
        <dbReference type="SAM" id="Coils"/>
    </source>
</evidence>
<keyword evidence="18" id="KW-1185">Reference proteome</keyword>
<evidence type="ECO:0000256" key="6">
    <source>
        <dbReference type="ARBA" id="ARBA00022825"/>
    </source>
</evidence>
<dbReference type="InParanoid" id="A7RHS0"/>
<name>A7RHS0_NEMVE</name>
<dbReference type="FunFam" id="3.40.50.1820:FF:000003">
    <property type="entry name" value="Dipeptidyl peptidase 4"/>
    <property type="match status" value="1"/>
</dbReference>
<dbReference type="PANTHER" id="PTHR11731">
    <property type="entry name" value="PROTEASE FAMILY S9B,C DIPEPTIDYL-PEPTIDASE IV-RELATED"/>
    <property type="match status" value="1"/>
</dbReference>
<feature type="chain" id="PRO_5002713494" description="Dipeptidyl-peptidase IV" evidence="14">
    <location>
        <begin position="23"/>
        <end position="1229"/>
    </location>
</feature>
<feature type="region of interest" description="Disordered" evidence="13">
    <location>
        <begin position="1186"/>
        <end position="1211"/>
    </location>
</feature>
<dbReference type="PhylomeDB" id="A7RHS0"/>
<dbReference type="GO" id="GO:0008236">
    <property type="term" value="F:serine-type peptidase activity"/>
    <property type="evidence" value="ECO:0007669"/>
    <property type="project" value="UniProtKB-KW"/>
</dbReference>
<dbReference type="SUPFAM" id="SSF53474">
    <property type="entry name" value="alpha/beta-Hydrolases"/>
    <property type="match status" value="1"/>
</dbReference>
<evidence type="ECO:0000259" key="16">
    <source>
        <dbReference type="Pfam" id="PF00930"/>
    </source>
</evidence>
<keyword evidence="6" id="KW-0720">Serine protease</keyword>
<evidence type="ECO:0000256" key="13">
    <source>
        <dbReference type="SAM" id="MobiDB-lite"/>
    </source>
</evidence>
<keyword evidence="10" id="KW-0325">Glycoprotein</keyword>
<evidence type="ECO:0000256" key="3">
    <source>
        <dbReference type="ARBA" id="ARBA00022670"/>
    </source>
</evidence>
<dbReference type="PANTHER" id="PTHR11731:SF200">
    <property type="entry name" value="DIPEPTIDYL PEPTIDASE 10, ISOFORM B"/>
    <property type="match status" value="1"/>
</dbReference>
<dbReference type="GO" id="GO:0006508">
    <property type="term" value="P:proteolysis"/>
    <property type="evidence" value="ECO:0000318"/>
    <property type="project" value="GO_Central"/>
</dbReference>
<dbReference type="MEROPS" id="S09.008"/>
<evidence type="ECO:0000256" key="1">
    <source>
        <dbReference type="ARBA" id="ARBA00004606"/>
    </source>
</evidence>
<dbReference type="Pfam" id="PF00326">
    <property type="entry name" value="Peptidase_S9"/>
    <property type="match status" value="1"/>
</dbReference>
<comment type="subcellular location">
    <subcellularLocation>
        <location evidence="11">Endomembrane system</location>
        <topology evidence="11">Single-pass membrane protein</topology>
    </subcellularLocation>
    <subcellularLocation>
        <location evidence="1">Membrane</location>
        <topology evidence="1">Single-pass type II membrane protein</topology>
    </subcellularLocation>
</comment>
<dbReference type="Gene3D" id="3.40.50.1820">
    <property type="entry name" value="alpha/beta hydrolase"/>
    <property type="match status" value="1"/>
</dbReference>
<evidence type="ECO:0000313" key="18">
    <source>
        <dbReference type="Proteomes" id="UP000001593"/>
    </source>
</evidence>
<evidence type="ECO:0000256" key="7">
    <source>
        <dbReference type="ARBA" id="ARBA00022968"/>
    </source>
</evidence>
<proteinExistence type="predicted"/>
<evidence type="ECO:0000256" key="2">
    <source>
        <dbReference type="ARBA" id="ARBA00022438"/>
    </source>
</evidence>
<dbReference type="Pfam" id="PF00930">
    <property type="entry name" value="DPPIV_N"/>
    <property type="match status" value="1"/>
</dbReference>
<keyword evidence="9" id="KW-0472">Membrane</keyword>
<evidence type="ECO:0008006" key="19">
    <source>
        <dbReference type="Google" id="ProtNLM"/>
    </source>
</evidence>
<evidence type="ECO:0000256" key="14">
    <source>
        <dbReference type="SAM" id="SignalP"/>
    </source>
</evidence>
<dbReference type="AlphaFoldDB" id="A7RHS0"/>
<dbReference type="HOGENOM" id="CLU_267888_0_0_1"/>
<evidence type="ECO:0000259" key="15">
    <source>
        <dbReference type="Pfam" id="PF00326"/>
    </source>
</evidence>
<sequence length="1229" mass="138813">MAIYKGAVFSAAIAILLSSVRGTPLVDSKSSLNEIGNFEMVKKDIRTHYKTTAIVKGQDQKGFFMEQHVNRPTHRVLRAPSNLFLSQIRPKFPNHIPPCATTEQTLDPANYFNTPHTFVPDSYDRVECSGRVGARGLPECVYGIMDCVTVYKDLHFIRKPSHDCSTWYDDVIPNVPSGCIFVVVILNTLPDVTGDLMYGRKRRNFRFLIQHLGRLLKYKLTCGVFYYAQVFFNAHKFLFVIILDNMNIQESSCQKPSNQSYLMLIDQQIFKAKDISIIKKLYFLSSFTKCLYHHEYGGVTIPGSRSRRASGKFTLDDVFSGKYQPKFPSVKWLSDDTYRSFGPGGSIITTEAFSGAQTEVVSAKSLEALGGEGYTLSPDKTMLFFAKNKTMEYRYSSFADYFVYDIAKNKYEKIVTSGGVQIQHVRWAPDRNALVYVVENDMHYIDDVRLPLPEAHRLTNDGDRLRIFNGVPDWVYQEEVLNTDYAMYFSPDSKYLAYMQFNDTRVKDYVYPWYGSAKNIYPSQRKIAYPKPGTPNPTVRVKVIDLTRITKGLLPPAAELPVPAGFDKIEHYVVNVGWSTTNKFTVQWLNRFQNHSQTDICSVDAGGMNCIKGHEEQVKGGWVDDKYTTPLFTKDESAYVILYPFMQGENGAFIHLALVQLGLKDHSIRALTSGAWEVTKILGFDKENGIVYFESTETGPTQRHIYSFELASNTKKSLTKDLACNYFKADFSKDAGWCVLTCQGPDVPWTNLRNSKTGAARALENNDKLKKELQTLGHARTDFIKVRSGTNDINVKLVFPPNFDPSKKYAVLFSVYGGPGTQNVLEAWQLGYEAGYLVRNFDLIMAYVDARGTMGRGNKFKHAVYRDLGRNEAEDTIAVAKFLKSKSYVAKDKIAIWGWSYGGYLTSYIIGQNSGAFNLGMAVAPVADWRYYANDSSKDITVLPPDSIYTERYMGLPKENSKGYEDSSVLPLIKNFKDVSYLIVHGTGDDNVHFQNSAQIVKKLTLEEIDYRVQYPGSGQGAVNSKPHRRASLHPRPGREQDLTPARAAIPYPYWQYPGSGQGAVNSKPHRRASLHPRPGREQDLTPARAAIPYPYWQYPGSGQGVVNSKPHRRASLHPRPGREQDLTPARAAIPYPYWQYPGSGQGAVNSKPHRRASLHPRPGREQDLTPARAAIPYPYWQYPGSGQGAVNSKPHRRTSLHPRPGREQDLIPARATVPYPWWQYPSSR</sequence>
<evidence type="ECO:0000256" key="11">
    <source>
        <dbReference type="ARBA" id="ARBA00037847"/>
    </source>
</evidence>
<dbReference type="GO" id="GO:0005886">
    <property type="term" value="C:plasma membrane"/>
    <property type="evidence" value="ECO:0000318"/>
    <property type="project" value="GO_Central"/>
</dbReference>
<feature type="region of interest" description="Disordered" evidence="13">
    <location>
        <begin position="1061"/>
        <end position="1083"/>
    </location>
</feature>
<dbReference type="EMBL" id="DS469511">
    <property type="protein sequence ID" value="EDO48902.1"/>
    <property type="molecule type" value="Genomic_DNA"/>
</dbReference>
<keyword evidence="5" id="KW-0378">Hydrolase</keyword>
<dbReference type="GO" id="GO:0012505">
    <property type="term" value="C:endomembrane system"/>
    <property type="evidence" value="ECO:0007669"/>
    <property type="project" value="UniProtKB-SubCell"/>
</dbReference>
<reference evidence="17 18" key="1">
    <citation type="journal article" date="2007" name="Science">
        <title>Sea anemone genome reveals ancestral eumetazoan gene repertoire and genomic organization.</title>
        <authorList>
            <person name="Putnam N.H."/>
            <person name="Srivastava M."/>
            <person name="Hellsten U."/>
            <person name="Dirks B."/>
            <person name="Chapman J."/>
            <person name="Salamov A."/>
            <person name="Terry A."/>
            <person name="Shapiro H."/>
            <person name="Lindquist E."/>
            <person name="Kapitonov V.V."/>
            <person name="Jurka J."/>
            <person name="Genikhovich G."/>
            <person name="Grigoriev I.V."/>
            <person name="Lucas S.M."/>
            <person name="Steele R.E."/>
            <person name="Finnerty J.R."/>
            <person name="Technau U."/>
            <person name="Martindale M.Q."/>
            <person name="Rokhsar D.S."/>
        </authorList>
    </citation>
    <scope>NUCLEOTIDE SEQUENCE [LARGE SCALE GENOMIC DNA]</scope>
    <source>
        <strain evidence="18">CH2 X CH6</strain>
    </source>
</reference>
<evidence type="ECO:0000256" key="5">
    <source>
        <dbReference type="ARBA" id="ARBA00022801"/>
    </source>
</evidence>
<evidence type="ECO:0000256" key="10">
    <source>
        <dbReference type="ARBA" id="ARBA00023180"/>
    </source>
</evidence>
<evidence type="ECO:0000256" key="9">
    <source>
        <dbReference type="ARBA" id="ARBA00023136"/>
    </source>
</evidence>
<dbReference type="InterPro" id="IPR029058">
    <property type="entry name" value="AB_hydrolase_fold"/>
</dbReference>
<feature type="region of interest" description="Disordered" evidence="13">
    <location>
        <begin position="1017"/>
        <end position="1041"/>
    </location>
</feature>
<keyword evidence="4" id="KW-0812">Transmembrane</keyword>
<dbReference type="STRING" id="45351.A7RHS0"/>
<dbReference type="GO" id="GO:0008239">
    <property type="term" value="F:dipeptidyl-peptidase activity"/>
    <property type="evidence" value="ECO:0000318"/>
    <property type="project" value="GO_Central"/>
</dbReference>
<dbReference type="InterPro" id="IPR002469">
    <property type="entry name" value="Peptidase_S9B_N"/>
</dbReference>
<dbReference type="ESTHER" id="nemve-a7rhs0">
    <property type="family name" value="DPP4N_Peptidase_S9"/>
</dbReference>
<dbReference type="Gene3D" id="2.140.10.30">
    <property type="entry name" value="Dipeptidylpeptidase IV, N-terminal domain"/>
    <property type="match status" value="1"/>
</dbReference>
<dbReference type="InterPro" id="IPR001375">
    <property type="entry name" value="Peptidase_S9_cat"/>
</dbReference>
<dbReference type="GO" id="GO:0004177">
    <property type="term" value="F:aminopeptidase activity"/>
    <property type="evidence" value="ECO:0007669"/>
    <property type="project" value="UniProtKB-KW"/>
</dbReference>
<dbReference type="InterPro" id="IPR050278">
    <property type="entry name" value="Serine_Prot_S9B/DPPIV"/>
</dbReference>
<accession>A7RHS0</accession>
<keyword evidence="2" id="KW-0031">Aminopeptidase</keyword>
<gene>
    <name evidence="17" type="ORF">NEMVEDRAFT_v1g197301</name>
</gene>
<feature type="signal peptide" evidence="14">
    <location>
        <begin position="1"/>
        <end position="22"/>
    </location>
</feature>
<keyword evidence="7" id="KW-0735">Signal-anchor</keyword>
<keyword evidence="3" id="KW-0645">Protease</keyword>
<feature type="coiled-coil region" evidence="12">
    <location>
        <begin position="752"/>
        <end position="779"/>
    </location>
</feature>
<dbReference type="eggNOG" id="KOG2100">
    <property type="taxonomic scope" value="Eukaryota"/>
</dbReference>
<feature type="domain" description="Peptidase S9 prolyl oligopeptidase catalytic" evidence="15">
    <location>
        <begin position="836"/>
        <end position="1015"/>
    </location>
</feature>
<feature type="region of interest" description="Disordered" evidence="13">
    <location>
        <begin position="1146"/>
        <end position="1167"/>
    </location>
</feature>
<evidence type="ECO:0000256" key="4">
    <source>
        <dbReference type="ARBA" id="ARBA00022692"/>
    </source>
</evidence>
<keyword evidence="8" id="KW-1133">Transmembrane helix</keyword>
<protein>
    <recommendedName>
        <fullName evidence="19">Dipeptidyl-peptidase IV</fullName>
    </recommendedName>
</protein>
<dbReference type="SUPFAM" id="SSF82171">
    <property type="entry name" value="DPP6 N-terminal domain-like"/>
    <property type="match status" value="1"/>
</dbReference>
<dbReference type="Proteomes" id="UP000001593">
    <property type="component" value="Unassembled WGS sequence"/>
</dbReference>